<name>A0A6C1BZY2_9ACTN</name>
<dbReference type="PANTHER" id="PTHR36221">
    <property type="entry name" value="DUF742 DOMAIN-CONTAINING PROTEIN"/>
    <property type="match status" value="1"/>
</dbReference>
<dbReference type="Pfam" id="PF05331">
    <property type="entry name" value="DUF742"/>
    <property type="match status" value="1"/>
</dbReference>
<sequence>MTPDEEWDEGSPERLYVLTGGRSGSEDAGLDLVTLIVTRSAPQIGMQPEHESILRLCEAPLSVVEISAHLKLPVSIVTVLLADLLAEEHVEARAPAPALPDIDIIKAVIHGLQNL</sequence>
<feature type="region of interest" description="Disordered" evidence="1">
    <location>
        <begin position="1"/>
        <end position="26"/>
    </location>
</feature>
<evidence type="ECO:0000313" key="3">
    <source>
        <dbReference type="Proteomes" id="UP000298111"/>
    </source>
</evidence>
<reference evidence="2 3" key="1">
    <citation type="submission" date="2018-10" db="EMBL/GenBank/DDBJ databases">
        <title>Isolation of pseudouridimycin from Streptomyces albus DSM 40763.</title>
        <authorList>
            <person name="Rosenqvist P."/>
            <person name="Metsae-Ketelae M."/>
            <person name="Virta P."/>
        </authorList>
    </citation>
    <scope>NUCLEOTIDE SEQUENCE [LARGE SCALE GENOMIC DNA]</scope>
    <source>
        <strain evidence="2 3">DSM 40763</strain>
    </source>
</reference>
<dbReference type="Proteomes" id="UP000298111">
    <property type="component" value="Unassembled WGS sequence"/>
</dbReference>
<accession>A0A6C1BZY2</accession>
<dbReference type="PANTHER" id="PTHR36221:SF1">
    <property type="entry name" value="DUF742 DOMAIN-CONTAINING PROTEIN"/>
    <property type="match status" value="1"/>
</dbReference>
<feature type="compositionally biased region" description="Acidic residues" evidence="1">
    <location>
        <begin position="1"/>
        <end position="10"/>
    </location>
</feature>
<dbReference type="RefSeq" id="WP_016467912.1">
    <property type="nucleotide sequence ID" value="NZ_BBQG01000057.1"/>
</dbReference>
<dbReference type="EMBL" id="RCIY01000062">
    <property type="protein sequence ID" value="TGG82363.1"/>
    <property type="molecule type" value="Genomic_DNA"/>
</dbReference>
<organism evidence="2 3">
    <name type="scientific">Streptomyces albus</name>
    <dbReference type="NCBI Taxonomy" id="1888"/>
    <lineage>
        <taxon>Bacteria</taxon>
        <taxon>Bacillati</taxon>
        <taxon>Actinomycetota</taxon>
        <taxon>Actinomycetes</taxon>
        <taxon>Kitasatosporales</taxon>
        <taxon>Streptomycetaceae</taxon>
        <taxon>Streptomyces</taxon>
    </lineage>
</organism>
<proteinExistence type="predicted"/>
<protein>
    <submittedName>
        <fullName evidence="2">DUF742 domain-containing protein</fullName>
    </submittedName>
</protein>
<dbReference type="AlphaFoldDB" id="A0A6C1BZY2"/>
<dbReference type="GeneID" id="75184744"/>
<evidence type="ECO:0000313" key="2">
    <source>
        <dbReference type="EMBL" id="TGG82363.1"/>
    </source>
</evidence>
<evidence type="ECO:0000256" key="1">
    <source>
        <dbReference type="SAM" id="MobiDB-lite"/>
    </source>
</evidence>
<gene>
    <name evidence="2" type="ORF">D8771_17435</name>
</gene>
<dbReference type="InterPro" id="IPR007995">
    <property type="entry name" value="DUF742"/>
</dbReference>
<comment type="caution">
    <text evidence="2">The sequence shown here is derived from an EMBL/GenBank/DDBJ whole genome shotgun (WGS) entry which is preliminary data.</text>
</comment>